<dbReference type="InterPro" id="IPR036388">
    <property type="entry name" value="WH-like_DNA-bd_sf"/>
</dbReference>
<dbReference type="EMBL" id="JBEZAE010000001">
    <property type="protein sequence ID" value="MEU7068709.1"/>
    <property type="molecule type" value="Genomic_DNA"/>
</dbReference>
<evidence type="ECO:0008006" key="3">
    <source>
        <dbReference type="Google" id="ProtNLM"/>
    </source>
</evidence>
<dbReference type="Gene3D" id="3.40.50.300">
    <property type="entry name" value="P-loop containing nucleotide triphosphate hydrolases"/>
    <property type="match status" value="1"/>
</dbReference>
<accession>A0ABV3C1S6</accession>
<dbReference type="Gene3D" id="1.10.10.10">
    <property type="entry name" value="Winged helix-like DNA-binding domain superfamily/Winged helix DNA-binding domain"/>
    <property type="match status" value="1"/>
</dbReference>
<comment type="caution">
    <text evidence="1">The sequence shown here is derived from an EMBL/GenBank/DDBJ whole genome shotgun (WGS) entry which is preliminary data.</text>
</comment>
<dbReference type="RefSeq" id="WP_358468756.1">
    <property type="nucleotide sequence ID" value="NZ_JBEZAE010000001.1"/>
</dbReference>
<protein>
    <recommendedName>
        <fullName evidence="3">ATP-binding protein</fullName>
    </recommendedName>
</protein>
<evidence type="ECO:0000313" key="2">
    <source>
        <dbReference type="Proteomes" id="UP001551329"/>
    </source>
</evidence>
<proteinExistence type="predicted"/>
<organism evidence="1 2">
    <name type="scientific">Streptomyces narbonensis</name>
    <dbReference type="NCBI Taxonomy" id="67333"/>
    <lineage>
        <taxon>Bacteria</taxon>
        <taxon>Bacillati</taxon>
        <taxon>Actinomycetota</taxon>
        <taxon>Actinomycetes</taxon>
        <taxon>Kitasatosporales</taxon>
        <taxon>Streptomycetaceae</taxon>
        <taxon>Streptomyces</taxon>
    </lineage>
</organism>
<sequence>MSFWSELGFGSNPYIVKPLPSSADGRELLVGRDSDLKSLLRKIEEGDTHVVLEGPNGVGKTSLVAVAAWVASERFRNRQTSQLYLPLAEPLQIKEDSSEFISDCYFAIARAFLDHEETLKRADRKAPKTRDVKTWLESPVIKGRGLSISTPFGGGGLTASSAANGSAGFSNAGFRTTIRGWLRDAFPEGTGGLVGVIDNLELLETSDAARRLLEEIRDPVLQLSGMRWVLCGARGIARSVAATPRLNGVLSDPIEITPVAHQFIPRLIEARLEHYSIRSTSKAPVSASSFERVYEVSHRNLRDSLRHAQSFASDRESEFFLEREEGQIADAFIRWLEDLAIKHEASVKMQPRTWKLLEDLAAFGGTCSPSDFDQFGFNDRAHMRKNVVELERYSLVTSSKDDDDQRRRSIETTSKGWLVYYARAKGLSSPVLPGV</sequence>
<reference evidence="1 2" key="1">
    <citation type="submission" date="2024-06" db="EMBL/GenBank/DDBJ databases">
        <title>The Natural Products Discovery Center: Release of the First 8490 Sequenced Strains for Exploring Actinobacteria Biosynthetic Diversity.</title>
        <authorList>
            <person name="Kalkreuter E."/>
            <person name="Kautsar S.A."/>
            <person name="Yang D."/>
            <person name="Bader C.D."/>
            <person name="Teijaro C.N."/>
            <person name="Fluegel L."/>
            <person name="Davis C.M."/>
            <person name="Simpson J.R."/>
            <person name="Lauterbach L."/>
            <person name="Steele A.D."/>
            <person name="Gui C."/>
            <person name="Meng S."/>
            <person name="Li G."/>
            <person name="Viehrig K."/>
            <person name="Ye F."/>
            <person name="Su P."/>
            <person name="Kiefer A.F."/>
            <person name="Nichols A."/>
            <person name="Cepeda A.J."/>
            <person name="Yan W."/>
            <person name="Fan B."/>
            <person name="Jiang Y."/>
            <person name="Adhikari A."/>
            <person name="Zheng C.-J."/>
            <person name="Schuster L."/>
            <person name="Cowan T.M."/>
            <person name="Smanski M.J."/>
            <person name="Chevrette M.G."/>
            <person name="De Carvalho L.P.S."/>
            <person name="Shen B."/>
        </authorList>
    </citation>
    <scope>NUCLEOTIDE SEQUENCE [LARGE SCALE GENOMIC DNA]</scope>
    <source>
        <strain evidence="1 2">NPDC045974</strain>
    </source>
</reference>
<dbReference type="SUPFAM" id="SSF52540">
    <property type="entry name" value="P-loop containing nucleoside triphosphate hydrolases"/>
    <property type="match status" value="1"/>
</dbReference>
<name>A0ABV3C1S6_9ACTN</name>
<evidence type="ECO:0000313" key="1">
    <source>
        <dbReference type="EMBL" id="MEU7068709.1"/>
    </source>
</evidence>
<dbReference type="Proteomes" id="UP001551329">
    <property type="component" value="Unassembled WGS sequence"/>
</dbReference>
<keyword evidence="2" id="KW-1185">Reference proteome</keyword>
<dbReference type="SUPFAM" id="SSF46785">
    <property type="entry name" value="Winged helix' DNA-binding domain"/>
    <property type="match status" value="1"/>
</dbReference>
<gene>
    <name evidence="1" type="ORF">AB0A88_00980</name>
</gene>
<dbReference type="InterPro" id="IPR027417">
    <property type="entry name" value="P-loop_NTPase"/>
</dbReference>
<dbReference type="InterPro" id="IPR036390">
    <property type="entry name" value="WH_DNA-bd_sf"/>
</dbReference>